<reference evidence="1" key="1">
    <citation type="submission" date="2021-06" db="EMBL/GenBank/DDBJ databases">
        <authorList>
            <person name="Kallberg Y."/>
            <person name="Tangrot J."/>
            <person name="Rosling A."/>
        </authorList>
    </citation>
    <scope>NUCLEOTIDE SEQUENCE</scope>
    <source>
        <strain evidence="1">CL356</strain>
    </source>
</reference>
<accession>A0ACA9NC82</accession>
<sequence>MSEFRKTRTGGSISRTQRPSWDDSLYIPTENLLVCSRPIVSPVNQWP</sequence>
<dbReference type="EMBL" id="CAJVPT010018285">
    <property type="protein sequence ID" value="CAG8633006.1"/>
    <property type="molecule type" value="Genomic_DNA"/>
</dbReference>
<organism evidence="1 2">
    <name type="scientific">Acaulospora colombiana</name>
    <dbReference type="NCBI Taxonomy" id="27376"/>
    <lineage>
        <taxon>Eukaryota</taxon>
        <taxon>Fungi</taxon>
        <taxon>Fungi incertae sedis</taxon>
        <taxon>Mucoromycota</taxon>
        <taxon>Glomeromycotina</taxon>
        <taxon>Glomeromycetes</taxon>
        <taxon>Diversisporales</taxon>
        <taxon>Acaulosporaceae</taxon>
        <taxon>Acaulospora</taxon>
    </lineage>
</organism>
<evidence type="ECO:0000313" key="1">
    <source>
        <dbReference type="EMBL" id="CAG8633006.1"/>
    </source>
</evidence>
<dbReference type="Proteomes" id="UP000789525">
    <property type="component" value="Unassembled WGS sequence"/>
</dbReference>
<protein>
    <submittedName>
        <fullName evidence="1">13320_t:CDS:1</fullName>
    </submittedName>
</protein>
<proteinExistence type="predicted"/>
<gene>
    <name evidence="1" type="ORF">ACOLOM_LOCUS7694</name>
</gene>
<keyword evidence="2" id="KW-1185">Reference proteome</keyword>
<evidence type="ECO:0000313" key="2">
    <source>
        <dbReference type="Proteomes" id="UP000789525"/>
    </source>
</evidence>
<comment type="caution">
    <text evidence="1">The sequence shown here is derived from an EMBL/GenBank/DDBJ whole genome shotgun (WGS) entry which is preliminary data.</text>
</comment>
<name>A0ACA9NC82_9GLOM</name>